<gene>
    <name evidence="8" type="ORF">BJ878DRAFT_535623</name>
</gene>
<dbReference type="PANTHER" id="PTHR43337">
    <property type="entry name" value="XANTHINE/URACIL PERMEASE C887.17-RELATED"/>
    <property type="match status" value="1"/>
</dbReference>
<evidence type="ECO:0000256" key="5">
    <source>
        <dbReference type="ARBA" id="ARBA00022989"/>
    </source>
</evidence>
<evidence type="ECO:0000313" key="9">
    <source>
        <dbReference type="Proteomes" id="UP000887226"/>
    </source>
</evidence>
<dbReference type="AlphaFoldDB" id="A0A9P7YZZ4"/>
<sequence>MTDSGGTCPCDETDRLTCDKNLDYKLCLEDLRQEFSIATAAICAIATFSMGLLANVPIAVGPGMGLNAYFTYTVVGKYGSGLLEYRVALLAVFAEGLVFFALSAFGLRTWLARSIPRCVKQGSGVGIGLYLALIGFTYTAGIGAITPGTNTPIELAGCMPNLMVDGHCPSDVKMTSPRMWLGILCGGFLTLLLYSHRWKAAFIPGIILVSITSWPRDTPFTFFPHDVVGDKAFDFFKQVVAFRPLEHILGANAWYPPPGIRGQFFLVLVSMLYVDILDCTGTLYSMVAHARMIDNTGDFEGSAAAYTVDSLSITVGSLFGLSPVTAYIESGAGISMGAKTGIASMTTGLCFFISMFLAPIFASIPPWATGCTLMIVGGMMASGARHINWYYFGNSFPAFMTLATIPFTYSIAYGLIVGLVLFAFINTSSWLIEKVSRGRIVVPNRDQREDWDFAWPRLKGKDGGCIPPIFRHTSAFGLALNYLQLSDMRFKNGTASTSSTP</sequence>
<evidence type="ECO:0000256" key="1">
    <source>
        <dbReference type="ARBA" id="ARBA00004127"/>
    </source>
</evidence>
<feature type="transmembrane region" description="Helical" evidence="7">
    <location>
        <begin position="304"/>
        <end position="328"/>
    </location>
</feature>
<feature type="transmembrane region" description="Helical" evidence="7">
    <location>
        <begin position="264"/>
        <end position="284"/>
    </location>
</feature>
<evidence type="ECO:0000256" key="3">
    <source>
        <dbReference type="ARBA" id="ARBA00022448"/>
    </source>
</evidence>
<name>A0A9P7YZZ4_9HELO</name>
<feature type="transmembrane region" description="Helical" evidence="7">
    <location>
        <begin position="123"/>
        <end position="145"/>
    </location>
</feature>
<keyword evidence="4 7" id="KW-0812">Transmembrane</keyword>
<dbReference type="GO" id="GO:0012505">
    <property type="term" value="C:endomembrane system"/>
    <property type="evidence" value="ECO:0007669"/>
    <property type="project" value="UniProtKB-SubCell"/>
</dbReference>
<feature type="transmembrane region" description="Helical" evidence="7">
    <location>
        <begin position="411"/>
        <end position="432"/>
    </location>
</feature>
<evidence type="ECO:0000256" key="6">
    <source>
        <dbReference type="ARBA" id="ARBA00023136"/>
    </source>
</evidence>
<comment type="similarity">
    <text evidence="2">Belongs to the nucleobase:cation symporter-2 (NCS2) (TC 2.A.40) family. Azg-like subfamily.</text>
</comment>
<dbReference type="InterPro" id="IPR045018">
    <property type="entry name" value="Azg-like"/>
</dbReference>
<evidence type="ECO:0000256" key="4">
    <source>
        <dbReference type="ARBA" id="ARBA00022692"/>
    </source>
</evidence>
<dbReference type="Pfam" id="PF00860">
    <property type="entry name" value="Xan_ur_permease"/>
    <property type="match status" value="1"/>
</dbReference>
<dbReference type="EMBL" id="MU254029">
    <property type="protein sequence ID" value="KAG9242857.1"/>
    <property type="molecule type" value="Genomic_DNA"/>
</dbReference>
<comment type="subcellular location">
    <subcellularLocation>
        <location evidence="1">Endomembrane system</location>
        <topology evidence="1">Multi-pass membrane protein</topology>
    </subcellularLocation>
</comment>
<dbReference type="GO" id="GO:0005886">
    <property type="term" value="C:plasma membrane"/>
    <property type="evidence" value="ECO:0007669"/>
    <property type="project" value="TreeGrafter"/>
</dbReference>
<keyword evidence="6 7" id="KW-0472">Membrane</keyword>
<keyword evidence="9" id="KW-1185">Reference proteome</keyword>
<dbReference type="Proteomes" id="UP000887226">
    <property type="component" value="Unassembled WGS sequence"/>
</dbReference>
<feature type="transmembrane region" description="Helical" evidence="7">
    <location>
        <begin position="179"/>
        <end position="195"/>
    </location>
</feature>
<dbReference type="PANTHER" id="PTHR43337:SF1">
    <property type="entry name" value="XANTHINE_URACIL PERMEASE C887.17-RELATED"/>
    <property type="match status" value="1"/>
</dbReference>
<dbReference type="GO" id="GO:0015853">
    <property type="term" value="P:adenine transport"/>
    <property type="evidence" value="ECO:0007669"/>
    <property type="project" value="TreeGrafter"/>
</dbReference>
<proteinExistence type="inferred from homology"/>
<evidence type="ECO:0000256" key="7">
    <source>
        <dbReference type="SAM" id="Phobius"/>
    </source>
</evidence>
<dbReference type="GO" id="GO:0015854">
    <property type="term" value="P:guanine transport"/>
    <property type="evidence" value="ECO:0007669"/>
    <property type="project" value="TreeGrafter"/>
</dbReference>
<dbReference type="GO" id="GO:0005345">
    <property type="term" value="F:purine nucleobase transmembrane transporter activity"/>
    <property type="evidence" value="ECO:0007669"/>
    <property type="project" value="TreeGrafter"/>
</dbReference>
<dbReference type="OrthoDB" id="431212at2759"/>
<protein>
    <submittedName>
        <fullName evidence="8">Purine transporter</fullName>
    </submittedName>
</protein>
<keyword evidence="3" id="KW-0813">Transport</keyword>
<keyword evidence="5 7" id="KW-1133">Transmembrane helix</keyword>
<organism evidence="8 9">
    <name type="scientific">Calycina marina</name>
    <dbReference type="NCBI Taxonomy" id="1763456"/>
    <lineage>
        <taxon>Eukaryota</taxon>
        <taxon>Fungi</taxon>
        <taxon>Dikarya</taxon>
        <taxon>Ascomycota</taxon>
        <taxon>Pezizomycotina</taxon>
        <taxon>Leotiomycetes</taxon>
        <taxon>Helotiales</taxon>
        <taxon>Pezizellaceae</taxon>
        <taxon>Calycina</taxon>
    </lineage>
</organism>
<evidence type="ECO:0000313" key="8">
    <source>
        <dbReference type="EMBL" id="KAG9242857.1"/>
    </source>
</evidence>
<reference evidence="8" key="1">
    <citation type="journal article" date="2021" name="IMA Fungus">
        <title>Genomic characterization of three marine fungi, including Emericellopsis atlantica sp. nov. with signatures of a generalist lifestyle and marine biomass degradation.</title>
        <authorList>
            <person name="Hagestad O.C."/>
            <person name="Hou L."/>
            <person name="Andersen J.H."/>
            <person name="Hansen E.H."/>
            <person name="Altermark B."/>
            <person name="Li C."/>
            <person name="Kuhnert E."/>
            <person name="Cox R.J."/>
            <person name="Crous P.W."/>
            <person name="Spatafora J.W."/>
            <person name="Lail K."/>
            <person name="Amirebrahimi M."/>
            <person name="Lipzen A."/>
            <person name="Pangilinan J."/>
            <person name="Andreopoulos W."/>
            <person name="Hayes R.D."/>
            <person name="Ng V."/>
            <person name="Grigoriev I.V."/>
            <person name="Jackson S.A."/>
            <person name="Sutton T.D.S."/>
            <person name="Dobson A.D.W."/>
            <person name="Rama T."/>
        </authorList>
    </citation>
    <scope>NUCLEOTIDE SEQUENCE</scope>
    <source>
        <strain evidence="8">TRa3180A</strain>
    </source>
</reference>
<evidence type="ECO:0000256" key="2">
    <source>
        <dbReference type="ARBA" id="ARBA00005697"/>
    </source>
</evidence>
<comment type="caution">
    <text evidence="8">The sequence shown here is derived from an EMBL/GenBank/DDBJ whole genome shotgun (WGS) entry which is preliminary data.</text>
</comment>
<accession>A0A9P7YZZ4</accession>
<feature type="transmembrane region" description="Helical" evidence="7">
    <location>
        <begin position="87"/>
        <end position="111"/>
    </location>
</feature>
<dbReference type="InterPro" id="IPR006043">
    <property type="entry name" value="NCS2"/>
</dbReference>